<sequence length="82" mass="8593">MHLDAVLGDVRAAGLDALLVSAPANTYYVSGFRAITYSRPVLVVAGDSPLLLIPELEATHARTTSVIPAIRTYADTGLGGLR</sequence>
<dbReference type="InterPro" id="IPR029149">
    <property type="entry name" value="Creatin/AminoP/Spt16_N"/>
</dbReference>
<dbReference type="Gene3D" id="3.40.350.10">
    <property type="entry name" value="Creatinase/prolidase N-terminal domain"/>
    <property type="match status" value="1"/>
</dbReference>
<dbReference type="InterPro" id="IPR000587">
    <property type="entry name" value="Creatinase_N"/>
</dbReference>
<protein>
    <recommendedName>
        <fullName evidence="1">Creatinase N-terminal domain-containing protein</fullName>
    </recommendedName>
</protein>
<evidence type="ECO:0000313" key="2">
    <source>
        <dbReference type="EMBL" id="TMI99238.1"/>
    </source>
</evidence>
<proteinExistence type="predicted"/>
<evidence type="ECO:0000313" key="3">
    <source>
        <dbReference type="Proteomes" id="UP000318661"/>
    </source>
</evidence>
<accession>A0A537KU20</accession>
<gene>
    <name evidence="2" type="ORF">E6G99_13410</name>
</gene>
<reference evidence="2 3" key="1">
    <citation type="journal article" date="2019" name="Nat. Microbiol.">
        <title>Mediterranean grassland soil C-N compound turnover is dependent on rainfall and depth, and is mediated by genomically divergent microorganisms.</title>
        <authorList>
            <person name="Diamond S."/>
            <person name="Andeer P.F."/>
            <person name="Li Z."/>
            <person name="Crits-Christoph A."/>
            <person name="Burstein D."/>
            <person name="Anantharaman K."/>
            <person name="Lane K.R."/>
            <person name="Thomas B.C."/>
            <person name="Pan C."/>
            <person name="Northen T.R."/>
            <person name="Banfield J.F."/>
        </authorList>
    </citation>
    <scope>NUCLEOTIDE SEQUENCE [LARGE SCALE GENOMIC DNA]</scope>
    <source>
        <strain evidence="2">NP_2</strain>
    </source>
</reference>
<evidence type="ECO:0000259" key="1">
    <source>
        <dbReference type="Pfam" id="PF01321"/>
    </source>
</evidence>
<feature type="non-terminal residue" evidence="2">
    <location>
        <position position="82"/>
    </location>
</feature>
<dbReference type="EMBL" id="VBAJ01000377">
    <property type="protein sequence ID" value="TMI99238.1"/>
    <property type="molecule type" value="Genomic_DNA"/>
</dbReference>
<name>A0A537KU20_9BACT</name>
<dbReference type="SUPFAM" id="SSF53092">
    <property type="entry name" value="Creatinase/prolidase N-terminal domain"/>
    <property type="match status" value="1"/>
</dbReference>
<dbReference type="Pfam" id="PF01321">
    <property type="entry name" value="Creatinase_N"/>
    <property type="match status" value="1"/>
</dbReference>
<organism evidence="2 3">
    <name type="scientific">Candidatus Segetimicrobium genomatis</name>
    <dbReference type="NCBI Taxonomy" id="2569760"/>
    <lineage>
        <taxon>Bacteria</taxon>
        <taxon>Bacillati</taxon>
        <taxon>Candidatus Sysuimicrobiota</taxon>
        <taxon>Candidatus Sysuimicrobiia</taxon>
        <taxon>Candidatus Sysuimicrobiales</taxon>
        <taxon>Candidatus Segetimicrobiaceae</taxon>
        <taxon>Candidatus Segetimicrobium</taxon>
    </lineage>
</organism>
<dbReference type="Proteomes" id="UP000318661">
    <property type="component" value="Unassembled WGS sequence"/>
</dbReference>
<comment type="caution">
    <text evidence="2">The sequence shown here is derived from an EMBL/GenBank/DDBJ whole genome shotgun (WGS) entry which is preliminary data.</text>
</comment>
<feature type="domain" description="Creatinase N-terminal" evidence="1">
    <location>
        <begin position="9"/>
        <end position="75"/>
    </location>
</feature>
<dbReference type="AlphaFoldDB" id="A0A537KU20"/>